<sequence length="1299" mass="149379">MILQVFFILLLNFYLVYTQTGIFSRTENKTVSYIYPEDVYAEQDRFTIDYVLQTVSWPFVPDYVSDNITGLTNSNIVNQTTTVQEKSFRKLILETFKESSLKQFRTVNKTLHDLGFSSGEDNPDVILNWYLSELNKTGHGIILIRRPDNNTKMIRGKELEAVLLEFLKQGVSSWNETHERLVEIQFTRYNPDPTTEFSTWIPVETKKTRNYIYTSRITKSTSSTYSTVGTKFFKVYQKPPSKPTPRTKNIQPVTEAQHLPIDRSSLYEQFRKWQQTQKGTTEPINNNFGRKGQHYAPPNYGQFAPNYGQAVPNYGQGSINYVRTGPDGPSPDYPKGQDYWASNYGQGIPNRQPPSNYGQQNGPQNIGQYAPNYDHGVPNYDQRVEANKQPPPNYAQQDTAQNFGQYSANYGQLPYKVLSYGQRIPNNRPGVPYYGQDIQNRQVTLYYGASQNVGQRFPNYGQGFQKGVEVRNYDQASPIVTQRPASYVQDAQNAYKPNYSLVQNVEQKVATYNQVTQNAVPILNYNQIPQNIKQEIPSYAQEIQNNAQVSQNTEQRIDNVGQRLENVEKGPQDIQQGKQNVESPQNIGQENSNFGGVPQTVRQIPANIAQEQIISMFDGYNLVTQSINPGLLYGTHIPIDHDLSKTGHIQDPRLTEPNHGPTSTKATLGVPEALKMIAANTRGLQFMNIDNMLTKNTDEVLRSPGTYTQNLLVYPEDLLTKYTILDYTRQRPGEPGGPESPARQVDEPTGEKSKASEVFAVGDIVLGVKTTPLTTTPSAFVKELNKDMEISKNGYYTTFLIKLLEMVASCKNKTALTKFFFSAEPVVEQMLMQAEFYRYGEPFSSRFLDQARALNGAPIDVTQSLAAMSYNYMVNRKKVGAADINTIFDYLDGNIKENEGKALFVILEEVKLFPNISKKPKELMRNLLSAAFEPTKRLTMTNEGRAFFDTVNKAIADRTGDRIFPRAISDINTTIQIRNDIKRRWYSEKVTNIETDKEYTLDKPPKKRKAYKRGTSKEIMKEAKRYLKNKHPDRYKIQLKDVRQQIPQRITKKKNRNRILKKIGIERRGYNYERYLKMARKEKIALKDVYNTTLQRIANTFKKGEKRLNVVLKRRKKNESADREKKTKKEADIYINKKNKQETHVTTKYIDTNYNKNLDPASIKIQKTISLNNRATIKSKTKYFTYTIENFVKPADINTCSKNNKFNLTRTSNKFRKPMSLVNEFVRRFAREHKKREESSYTDDERDLKINLKAALIHGNRNFDNLRRNIKVEKELSSDEEIVLKNNIYKSFGFTQRDT</sequence>
<evidence type="ECO:0000313" key="1">
    <source>
        <dbReference type="EMBL" id="KAJ0184157.1"/>
    </source>
</evidence>
<dbReference type="EMBL" id="CM034387">
    <property type="protein sequence ID" value="KAJ0184157.1"/>
    <property type="molecule type" value="Genomic_DNA"/>
</dbReference>
<gene>
    <name evidence="1" type="ORF">K1T71_000580</name>
</gene>
<keyword evidence="2" id="KW-1185">Reference proteome</keyword>
<dbReference type="Proteomes" id="UP000824533">
    <property type="component" value="Linkage Group LG01"/>
</dbReference>
<evidence type="ECO:0000313" key="2">
    <source>
        <dbReference type="Proteomes" id="UP000824533"/>
    </source>
</evidence>
<organism evidence="1 2">
    <name type="scientific">Dendrolimus kikuchii</name>
    <dbReference type="NCBI Taxonomy" id="765133"/>
    <lineage>
        <taxon>Eukaryota</taxon>
        <taxon>Metazoa</taxon>
        <taxon>Ecdysozoa</taxon>
        <taxon>Arthropoda</taxon>
        <taxon>Hexapoda</taxon>
        <taxon>Insecta</taxon>
        <taxon>Pterygota</taxon>
        <taxon>Neoptera</taxon>
        <taxon>Endopterygota</taxon>
        <taxon>Lepidoptera</taxon>
        <taxon>Glossata</taxon>
        <taxon>Ditrysia</taxon>
        <taxon>Bombycoidea</taxon>
        <taxon>Lasiocampidae</taxon>
        <taxon>Dendrolimus</taxon>
    </lineage>
</organism>
<proteinExistence type="predicted"/>
<accession>A0ACC1DJS6</accession>
<comment type="caution">
    <text evidence="1">The sequence shown here is derived from an EMBL/GenBank/DDBJ whole genome shotgun (WGS) entry which is preliminary data.</text>
</comment>
<protein>
    <submittedName>
        <fullName evidence="1">Uncharacterized protein</fullName>
    </submittedName>
</protein>
<name>A0ACC1DJS6_9NEOP</name>
<reference evidence="1 2" key="1">
    <citation type="journal article" date="2021" name="Front. Genet.">
        <title>Chromosome-Level Genome Assembly Reveals Significant Gene Expansion in the Toll and IMD Signaling Pathways of Dendrolimus kikuchii.</title>
        <authorList>
            <person name="Zhou J."/>
            <person name="Wu P."/>
            <person name="Xiong Z."/>
            <person name="Liu N."/>
            <person name="Zhao N."/>
            <person name="Ji M."/>
            <person name="Qiu Y."/>
            <person name="Yang B."/>
        </authorList>
    </citation>
    <scope>NUCLEOTIDE SEQUENCE [LARGE SCALE GENOMIC DNA]</scope>
    <source>
        <strain evidence="1">Ann1</strain>
    </source>
</reference>